<dbReference type="EMBL" id="VSRR010000562">
    <property type="protein sequence ID" value="MPC17135.1"/>
    <property type="molecule type" value="Genomic_DNA"/>
</dbReference>
<keyword evidence="2" id="KW-1185">Reference proteome</keyword>
<dbReference type="Proteomes" id="UP000324222">
    <property type="component" value="Unassembled WGS sequence"/>
</dbReference>
<gene>
    <name evidence="1" type="ORF">E2C01_009982</name>
</gene>
<evidence type="ECO:0000313" key="1">
    <source>
        <dbReference type="EMBL" id="MPC17135.1"/>
    </source>
</evidence>
<name>A0A5B7D788_PORTR</name>
<sequence>MRLDNSSVTFPSPATSQQRTSITTFTSFLMCIQPKNQSAAHWLVLSDTPYRAVLSSLCLSLPSLPPPSITIPASISQHIYG</sequence>
<organism evidence="1 2">
    <name type="scientific">Portunus trituberculatus</name>
    <name type="common">Swimming crab</name>
    <name type="synonym">Neptunus trituberculatus</name>
    <dbReference type="NCBI Taxonomy" id="210409"/>
    <lineage>
        <taxon>Eukaryota</taxon>
        <taxon>Metazoa</taxon>
        <taxon>Ecdysozoa</taxon>
        <taxon>Arthropoda</taxon>
        <taxon>Crustacea</taxon>
        <taxon>Multicrustacea</taxon>
        <taxon>Malacostraca</taxon>
        <taxon>Eumalacostraca</taxon>
        <taxon>Eucarida</taxon>
        <taxon>Decapoda</taxon>
        <taxon>Pleocyemata</taxon>
        <taxon>Brachyura</taxon>
        <taxon>Eubrachyura</taxon>
        <taxon>Portunoidea</taxon>
        <taxon>Portunidae</taxon>
        <taxon>Portuninae</taxon>
        <taxon>Portunus</taxon>
    </lineage>
</organism>
<comment type="caution">
    <text evidence="1">The sequence shown here is derived from an EMBL/GenBank/DDBJ whole genome shotgun (WGS) entry which is preliminary data.</text>
</comment>
<protein>
    <submittedName>
        <fullName evidence="1">Uncharacterized protein</fullName>
    </submittedName>
</protein>
<dbReference type="AlphaFoldDB" id="A0A5B7D788"/>
<proteinExistence type="predicted"/>
<reference evidence="1 2" key="1">
    <citation type="submission" date="2019-05" db="EMBL/GenBank/DDBJ databases">
        <title>Another draft genome of Portunus trituberculatus and its Hox gene families provides insights of decapod evolution.</title>
        <authorList>
            <person name="Jeong J.-H."/>
            <person name="Song I."/>
            <person name="Kim S."/>
            <person name="Choi T."/>
            <person name="Kim D."/>
            <person name="Ryu S."/>
            <person name="Kim W."/>
        </authorList>
    </citation>
    <scope>NUCLEOTIDE SEQUENCE [LARGE SCALE GENOMIC DNA]</scope>
    <source>
        <tissue evidence="1">Muscle</tissue>
    </source>
</reference>
<evidence type="ECO:0000313" key="2">
    <source>
        <dbReference type="Proteomes" id="UP000324222"/>
    </source>
</evidence>
<accession>A0A5B7D788</accession>